<reference evidence="3" key="1">
    <citation type="submission" date="2015-07" db="EMBL/GenBank/DDBJ databases">
        <authorList>
            <consortium name="Consortium for Microbial Forensics and Genomics (microFORGE)"/>
            <person name="Knight B.M."/>
            <person name="Roberts D.P."/>
            <person name="Lin D."/>
            <person name="Hari K."/>
            <person name="Fletcher J."/>
            <person name="Melcher U."/>
            <person name="Blagden T."/>
            <person name="Winegar R.A."/>
        </authorList>
    </citation>
    <scope>NUCLEOTIDE SEQUENCE [LARGE SCALE GENOMIC DNA]</scope>
    <source>
        <strain evidence="3">NRRL B-1447</strain>
    </source>
</reference>
<accession>A0A0L8MBG6</accession>
<protein>
    <submittedName>
        <fullName evidence="2">Uncharacterized protein</fullName>
    </submittedName>
</protein>
<evidence type="ECO:0000256" key="1">
    <source>
        <dbReference type="SAM" id="MobiDB-lite"/>
    </source>
</evidence>
<feature type="region of interest" description="Disordered" evidence="1">
    <location>
        <begin position="82"/>
        <end position="104"/>
    </location>
</feature>
<evidence type="ECO:0000313" key="2">
    <source>
        <dbReference type="EMBL" id="KOG47720.1"/>
    </source>
</evidence>
<name>A0A0L8MBG6_STRVG</name>
<dbReference type="EMBL" id="LGUV01000335">
    <property type="protein sequence ID" value="KOG47720.1"/>
    <property type="molecule type" value="Genomic_DNA"/>
</dbReference>
<organism evidence="2 3">
    <name type="scientific">Streptomyces virginiae</name>
    <name type="common">Streptomyces cinnamonensis</name>
    <dbReference type="NCBI Taxonomy" id="1961"/>
    <lineage>
        <taxon>Bacteria</taxon>
        <taxon>Bacillati</taxon>
        <taxon>Actinomycetota</taxon>
        <taxon>Actinomycetes</taxon>
        <taxon>Kitasatosporales</taxon>
        <taxon>Streptomycetaceae</taxon>
        <taxon>Streptomyces</taxon>
    </lineage>
</organism>
<evidence type="ECO:0000313" key="3">
    <source>
        <dbReference type="Proteomes" id="UP000037084"/>
    </source>
</evidence>
<proteinExistence type="predicted"/>
<dbReference type="Proteomes" id="UP000037084">
    <property type="component" value="Unassembled WGS sequence"/>
</dbReference>
<feature type="region of interest" description="Disordered" evidence="1">
    <location>
        <begin position="1"/>
        <end position="29"/>
    </location>
</feature>
<dbReference type="AlphaFoldDB" id="A0A0L8MBG6"/>
<feature type="compositionally biased region" description="Basic and acidic residues" evidence="1">
    <location>
        <begin position="94"/>
        <end position="104"/>
    </location>
</feature>
<comment type="caution">
    <text evidence="2">The sequence shown here is derived from an EMBL/GenBank/DDBJ whole genome shotgun (WGS) entry which is preliminary data.</text>
</comment>
<gene>
    <name evidence="2" type="ORF">ADK75_22930</name>
</gene>
<sequence>MTTAKLPGHFHRPEEEGGQGGSFHAGATRVGKWTFTPRATGRGEARNATLEQGSLEIDLSYSSSILEDFLHTMSMIQVEFDRRSGSTAPTAASVDEHPRGRSCV</sequence>
<dbReference type="PATRIC" id="fig|1961.12.peg.5148"/>